<name>A0A557XXH0_9MYCO</name>
<sequence length="381" mass="40920">MMRAAGRRAGRLLVVLLITAVVVGPARPSPAPGAVPLMCLDTALSHYADSGAGWTGGDSTWSSPLPGARELFAFSDTFLGPIAAPVRPPDAAFVHNSFVVRDAAGRWSTIVGGTAARPAAVIAPADPSHWFWLGAATYLDGALQVPVTEWRPTGPGPLDFAFIASSLARFDVRELRAPSVTPLPRSRGIQWGQWVQPAGTWSYVYGVETDGDRKYLHVARVAGGDLRHRFSYWTGRGWSSVEADSSRVTDGIGGEFSVHRLRADVYMLTTMQGGQGFSDRIVGRFGPAPTGPFGPATTLYVTPESGRSGSYHDADVYTYNAHVHPEYSTSTDLVVSYNVNSLDASPGGDLYRHVSIYRPRFIVVSLRGSKDTPAYPARPCP</sequence>
<evidence type="ECO:0000313" key="2">
    <source>
        <dbReference type="EMBL" id="TVS90804.1"/>
    </source>
</evidence>
<dbReference type="OrthoDB" id="5482597at2"/>
<dbReference type="InterPro" id="IPR025442">
    <property type="entry name" value="DUF4185"/>
</dbReference>
<gene>
    <name evidence="2" type="ORF">FPZ47_07680</name>
</gene>
<dbReference type="Proteomes" id="UP000320513">
    <property type="component" value="Unassembled WGS sequence"/>
</dbReference>
<organism evidence="2 3">
    <name type="scientific">Mycobacterium helveticum</name>
    <dbReference type="NCBI Taxonomy" id="2592811"/>
    <lineage>
        <taxon>Bacteria</taxon>
        <taxon>Bacillati</taxon>
        <taxon>Actinomycetota</taxon>
        <taxon>Actinomycetes</taxon>
        <taxon>Mycobacteriales</taxon>
        <taxon>Mycobacteriaceae</taxon>
        <taxon>Mycobacterium</taxon>
    </lineage>
</organism>
<protein>
    <submittedName>
        <fullName evidence="2">DUF4185 domain-containing protein</fullName>
    </submittedName>
</protein>
<evidence type="ECO:0000313" key="3">
    <source>
        <dbReference type="Proteomes" id="UP000320513"/>
    </source>
</evidence>
<dbReference type="Pfam" id="PF13810">
    <property type="entry name" value="DUF4185"/>
    <property type="match status" value="1"/>
</dbReference>
<evidence type="ECO:0000259" key="1">
    <source>
        <dbReference type="Pfam" id="PF13810"/>
    </source>
</evidence>
<comment type="caution">
    <text evidence="2">The sequence shown here is derived from an EMBL/GenBank/DDBJ whole genome shotgun (WGS) entry which is preliminary data.</text>
</comment>
<accession>A0A557XXH0</accession>
<proteinExistence type="predicted"/>
<keyword evidence="3" id="KW-1185">Reference proteome</keyword>
<dbReference type="EMBL" id="VMQU01000023">
    <property type="protein sequence ID" value="TVS90804.1"/>
    <property type="molecule type" value="Genomic_DNA"/>
</dbReference>
<feature type="domain" description="DUF4185" evidence="1">
    <location>
        <begin position="191"/>
        <end position="335"/>
    </location>
</feature>
<reference evidence="2 3" key="1">
    <citation type="submission" date="2019-07" db="EMBL/GenBank/DDBJ databases">
        <title>New Mycobacterium species.</title>
        <authorList>
            <person name="Tortoli E."/>
            <person name="Ghielmetti G."/>
            <person name="Friedel U."/>
            <person name="Trovato A."/>
        </authorList>
    </citation>
    <scope>NUCLEOTIDE SEQUENCE [LARGE SCALE GENOMIC DNA]</scope>
    <source>
        <strain evidence="2 3">16-83</strain>
    </source>
</reference>
<dbReference type="AlphaFoldDB" id="A0A557XXH0"/>